<dbReference type="EMBL" id="BDGG01000002">
    <property type="protein sequence ID" value="GAU94411.1"/>
    <property type="molecule type" value="Genomic_DNA"/>
</dbReference>
<gene>
    <name evidence="1" type="primary">RvY_06190</name>
    <name evidence="1" type="synonym">RvY_06190.2</name>
    <name evidence="1" type="ORF">RvY_06190-2</name>
</gene>
<name>A0A1D1UY83_RAMVA</name>
<organism evidence="1 2">
    <name type="scientific">Ramazzottius varieornatus</name>
    <name type="common">Water bear</name>
    <name type="synonym">Tardigrade</name>
    <dbReference type="NCBI Taxonomy" id="947166"/>
    <lineage>
        <taxon>Eukaryota</taxon>
        <taxon>Metazoa</taxon>
        <taxon>Ecdysozoa</taxon>
        <taxon>Tardigrada</taxon>
        <taxon>Eutardigrada</taxon>
        <taxon>Parachela</taxon>
        <taxon>Hypsibioidea</taxon>
        <taxon>Ramazzottiidae</taxon>
        <taxon>Ramazzottius</taxon>
    </lineage>
</organism>
<evidence type="ECO:0000313" key="2">
    <source>
        <dbReference type="Proteomes" id="UP000186922"/>
    </source>
</evidence>
<dbReference type="Proteomes" id="UP000186922">
    <property type="component" value="Unassembled WGS sequence"/>
</dbReference>
<comment type="caution">
    <text evidence="1">The sequence shown here is derived from an EMBL/GenBank/DDBJ whole genome shotgun (WGS) entry which is preliminary data.</text>
</comment>
<keyword evidence="2" id="KW-1185">Reference proteome</keyword>
<protein>
    <submittedName>
        <fullName evidence="1">Uncharacterized protein</fullName>
    </submittedName>
</protein>
<dbReference type="AlphaFoldDB" id="A0A1D1UY83"/>
<reference evidence="1 2" key="1">
    <citation type="journal article" date="2016" name="Nat. Commun.">
        <title>Extremotolerant tardigrade genome and improved radiotolerance of human cultured cells by tardigrade-unique protein.</title>
        <authorList>
            <person name="Hashimoto T."/>
            <person name="Horikawa D.D."/>
            <person name="Saito Y."/>
            <person name="Kuwahara H."/>
            <person name="Kozuka-Hata H."/>
            <person name="Shin-I T."/>
            <person name="Minakuchi Y."/>
            <person name="Ohishi K."/>
            <person name="Motoyama A."/>
            <person name="Aizu T."/>
            <person name="Enomoto A."/>
            <person name="Kondo K."/>
            <person name="Tanaka S."/>
            <person name="Hara Y."/>
            <person name="Koshikawa S."/>
            <person name="Sagara H."/>
            <person name="Miura T."/>
            <person name="Yokobori S."/>
            <person name="Miyagawa K."/>
            <person name="Suzuki Y."/>
            <person name="Kubo T."/>
            <person name="Oyama M."/>
            <person name="Kohara Y."/>
            <person name="Fujiyama A."/>
            <person name="Arakawa K."/>
            <person name="Katayama T."/>
            <person name="Toyoda A."/>
            <person name="Kunieda T."/>
        </authorList>
    </citation>
    <scope>NUCLEOTIDE SEQUENCE [LARGE SCALE GENOMIC DNA]</scope>
    <source>
        <strain evidence="1 2">YOKOZUNA-1</strain>
    </source>
</reference>
<sequence length="125" mass="14397">MTGPRFAVWLCTNAKWSGNARSSTSCWIRALDRCSFYRHIAYSSCRTIPLGCLAWSPSRRLLPRRCLVPKKKDKNQRLKPTLKHRRVCKRCPVSSKSNRRRNSSADSAYAKRKTNCQVLVPICLL</sequence>
<proteinExistence type="predicted"/>
<evidence type="ECO:0000313" key="1">
    <source>
        <dbReference type="EMBL" id="GAU94411.1"/>
    </source>
</evidence>
<accession>A0A1D1UY83</accession>